<organism evidence="1 2">
    <name type="scientific">Coraliomargarita akajimensis (strain DSM 45221 / IAM 15411 / JCM 23193 / KCTC 12865 / 04OKA010-24)</name>
    <dbReference type="NCBI Taxonomy" id="583355"/>
    <lineage>
        <taxon>Bacteria</taxon>
        <taxon>Pseudomonadati</taxon>
        <taxon>Verrucomicrobiota</taxon>
        <taxon>Opitutia</taxon>
        <taxon>Puniceicoccales</taxon>
        <taxon>Coraliomargaritaceae</taxon>
        <taxon>Coraliomargarita</taxon>
    </lineage>
</organism>
<reference evidence="1 2" key="1">
    <citation type="journal article" date="2010" name="Stand. Genomic Sci.">
        <title>Complete genome sequence of Coraliomargarita akajimensis type strain (04OKA010-24).</title>
        <authorList>
            <person name="Mavromatis K."/>
            <person name="Abt B."/>
            <person name="Brambilla E."/>
            <person name="Lapidus A."/>
            <person name="Copeland A."/>
            <person name="Deshpande S."/>
            <person name="Nolan M."/>
            <person name="Lucas S."/>
            <person name="Tice H."/>
            <person name="Cheng J.F."/>
            <person name="Han C."/>
            <person name="Detter J.C."/>
            <person name="Woyke T."/>
            <person name="Goodwin L."/>
            <person name="Pitluck S."/>
            <person name="Held B."/>
            <person name="Brettin T."/>
            <person name="Tapia R."/>
            <person name="Ivanova N."/>
            <person name="Mikhailova N."/>
            <person name="Pati A."/>
            <person name="Liolios K."/>
            <person name="Chen A."/>
            <person name="Palaniappan K."/>
            <person name="Land M."/>
            <person name="Hauser L."/>
            <person name="Chang Y.J."/>
            <person name="Jeffries C.D."/>
            <person name="Rohde M."/>
            <person name="Goker M."/>
            <person name="Bristow J."/>
            <person name="Eisen J.A."/>
            <person name="Markowitz V."/>
            <person name="Hugenholtz P."/>
            <person name="Klenk H.P."/>
            <person name="Kyrpides N.C."/>
        </authorList>
    </citation>
    <scope>NUCLEOTIDE SEQUENCE [LARGE SCALE GENOMIC DNA]</scope>
    <source>
        <strain evidence="2">DSM 45221 / IAM 15411 / JCM 23193 / KCTC 12865</strain>
    </source>
</reference>
<accession>D5EQ11</accession>
<dbReference type="AlphaFoldDB" id="D5EQ11"/>
<gene>
    <name evidence="1" type="ordered locus">Caka_2729</name>
</gene>
<protein>
    <recommendedName>
        <fullName evidence="3">PD-(D/E)XK motif protein</fullName>
    </recommendedName>
</protein>
<evidence type="ECO:0000313" key="2">
    <source>
        <dbReference type="Proteomes" id="UP000000925"/>
    </source>
</evidence>
<proteinExistence type="predicted"/>
<dbReference type="InterPro" id="IPR025534">
    <property type="entry name" value="DUF4420"/>
</dbReference>
<dbReference type="HOGENOM" id="CLU_069764_0_1_0"/>
<dbReference type="Pfam" id="PF14390">
    <property type="entry name" value="DUF4420"/>
    <property type="match status" value="1"/>
</dbReference>
<keyword evidence="2" id="KW-1185">Reference proteome</keyword>
<dbReference type="STRING" id="583355.Caka_2729"/>
<name>D5EQ11_CORAD</name>
<dbReference type="KEGG" id="caa:Caka_2729"/>
<dbReference type="eggNOG" id="ENOG5031MEU">
    <property type="taxonomic scope" value="Bacteria"/>
</dbReference>
<dbReference type="EMBL" id="CP001998">
    <property type="protein sequence ID" value="ADE55744.1"/>
    <property type="molecule type" value="Genomic_DNA"/>
</dbReference>
<dbReference type="Proteomes" id="UP000000925">
    <property type="component" value="Chromosome"/>
</dbReference>
<evidence type="ECO:0000313" key="1">
    <source>
        <dbReference type="EMBL" id="ADE55744.1"/>
    </source>
</evidence>
<evidence type="ECO:0008006" key="3">
    <source>
        <dbReference type="Google" id="ProtNLM"/>
    </source>
</evidence>
<sequence>MEGKWGGIGPTSGQHGLRLLRISGQCIPELSLGLDGNLKRCLVLSLDSIVNLEMPETTREHLSLSLLKEQQIQHVVIKLADAYFNDLFNDLILSIYNKISKIELQSDQARELIRSFYKWSEFFIRSSSSRLSREQIQGLSGELKFLRECVGNEAEMHIDDQLRAWRGPYDNSSDFIFENKSIEVKTILSGKNSVRISSEFQLATEPEKDLELLIFEVDLNPQDGTSLSDQLKLLKEAIYERLGDYTIILETLRQKGLNMSNVSDYDNFRFVFLSKRVFNAADDGFPKLTANNTPQAVDSISYAIKLPLLTEYLVQTVNYDTL</sequence>